<feature type="compositionally biased region" description="Polar residues" evidence="1">
    <location>
        <begin position="72"/>
        <end position="82"/>
    </location>
</feature>
<organism evidence="2 3">
    <name type="scientific">Pseudolycoriella hygida</name>
    <dbReference type="NCBI Taxonomy" id="35572"/>
    <lineage>
        <taxon>Eukaryota</taxon>
        <taxon>Metazoa</taxon>
        <taxon>Ecdysozoa</taxon>
        <taxon>Arthropoda</taxon>
        <taxon>Hexapoda</taxon>
        <taxon>Insecta</taxon>
        <taxon>Pterygota</taxon>
        <taxon>Neoptera</taxon>
        <taxon>Endopterygota</taxon>
        <taxon>Diptera</taxon>
        <taxon>Nematocera</taxon>
        <taxon>Sciaroidea</taxon>
        <taxon>Sciaridae</taxon>
        <taxon>Pseudolycoriella</taxon>
    </lineage>
</organism>
<protein>
    <submittedName>
        <fullName evidence="2">Uncharacterized protein</fullName>
    </submittedName>
</protein>
<feature type="non-terminal residue" evidence="2">
    <location>
        <position position="1"/>
    </location>
</feature>
<accession>A0A9Q0S1Y6</accession>
<dbReference type="EMBL" id="WJQU01000002">
    <property type="protein sequence ID" value="KAJ6641008.1"/>
    <property type="molecule type" value="Genomic_DNA"/>
</dbReference>
<dbReference type="Proteomes" id="UP001151699">
    <property type="component" value="Chromosome B"/>
</dbReference>
<feature type="region of interest" description="Disordered" evidence="1">
    <location>
        <begin position="171"/>
        <end position="208"/>
    </location>
</feature>
<gene>
    <name evidence="2" type="ORF">Bhyg_05941</name>
</gene>
<sequence length="257" mass="27592">MCAKEMSSKRKSPPTKLEGGGGVTNAQNNIQQSPVHIDSSSPIQSNNNKTDAIPTTTTATNLTTKSCLLERGTQSPANSTDIGGSEPDVDSYHSSQSPVSDIDRTDDRVGIDVKVEDRANDDDEDDEAEVGLPGDNSDYEEPCKKQRLEFDASWPISPYVLPPYPVLTPPSRRTSSECSSPPIKLNNLNNNSSTANFNKGSHISSNNSNNNTLNHNYLNSLMNNCGNASPTSHVVAAVTTNHNNNNAISDNTNISNC</sequence>
<dbReference type="AlphaFoldDB" id="A0A9Q0S1Y6"/>
<name>A0A9Q0S1Y6_9DIPT</name>
<evidence type="ECO:0000313" key="2">
    <source>
        <dbReference type="EMBL" id="KAJ6641008.1"/>
    </source>
</evidence>
<proteinExistence type="predicted"/>
<comment type="caution">
    <text evidence="2">The sequence shown here is derived from an EMBL/GenBank/DDBJ whole genome shotgun (WGS) entry which is preliminary data.</text>
</comment>
<feature type="compositionally biased region" description="Acidic residues" evidence="1">
    <location>
        <begin position="119"/>
        <end position="129"/>
    </location>
</feature>
<evidence type="ECO:0000256" key="1">
    <source>
        <dbReference type="SAM" id="MobiDB-lite"/>
    </source>
</evidence>
<reference evidence="2" key="1">
    <citation type="submission" date="2022-07" db="EMBL/GenBank/DDBJ databases">
        <authorList>
            <person name="Trinca V."/>
            <person name="Uliana J.V.C."/>
            <person name="Torres T.T."/>
            <person name="Ward R.J."/>
            <person name="Monesi N."/>
        </authorList>
    </citation>
    <scope>NUCLEOTIDE SEQUENCE</scope>
    <source>
        <strain evidence="2">HSMRA1968</strain>
        <tissue evidence="2">Whole embryos</tissue>
    </source>
</reference>
<feature type="compositionally biased region" description="Polar residues" evidence="1">
    <location>
        <begin position="24"/>
        <end position="54"/>
    </location>
</feature>
<keyword evidence="3" id="KW-1185">Reference proteome</keyword>
<feature type="compositionally biased region" description="Polar residues" evidence="1">
    <location>
        <begin position="194"/>
        <end position="203"/>
    </location>
</feature>
<feature type="compositionally biased region" description="Low complexity" evidence="1">
    <location>
        <begin position="55"/>
        <end position="64"/>
    </location>
</feature>
<evidence type="ECO:0000313" key="3">
    <source>
        <dbReference type="Proteomes" id="UP001151699"/>
    </source>
</evidence>
<feature type="compositionally biased region" description="Basic and acidic residues" evidence="1">
    <location>
        <begin position="101"/>
        <end position="118"/>
    </location>
</feature>
<feature type="region of interest" description="Disordered" evidence="1">
    <location>
        <begin position="1"/>
        <end position="141"/>
    </location>
</feature>